<feature type="compositionally biased region" description="Polar residues" evidence="5">
    <location>
        <begin position="20"/>
        <end position="34"/>
    </location>
</feature>
<feature type="compositionally biased region" description="Low complexity" evidence="5">
    <location>
        <begin position="36"/>
        <end position="47"/>
    </location>
</feature>
<organism evidence="9 10">
    <name type="scientific">Gomphillus americanus</name>
    <dbReference type="NCBI Taxonomy" id="1940652"/>
    <lineage>
        <taxon>Eukaryota</taxon>
        <taxon>Fungi</taxon>
        <taxon>Dikarya</taxon>
        <taxon>Ascomycota</taxon>
        <taxon>Pezizomycotina</taxon>
        <taxon>Lecanoromycetes</taxon>
        <taxon>OSLEUM clade</taxon>
        <taxon>Ostropomycetidae</taxon>
        <taxon>Ostropales</taxon>
        <taxon>Graphidaceae</taxon>
        <taxon>Gomphilloideae</taxon>
        <taxon>Gomphillus</taxon>
    </lineage>
</organism>
<dbReference type="PANTHER" id="PTHR12802">
    <property type="entry name" value="SWI/SNF COMPLEX-RELATED"/>
    <property type="match status" value="1"/>
</dbReference>
<dbReference type="Pfam" id="PF16495">
    <property type="entry name" value="SWIRM-assoc_1"/>
    <property type="match status" value="1"/>
</dbReference>
<keyword evidence="4" id="KW-0539">Nucleus</keyword>
<dbReference type="Pfam" id="PF00249">
    <property type="entry name" value="Myb_DNA-binding"/>
    <property type="match status" value="1"/>
</dbReference>
<reference evidence="9" key="1">
    <citation type="submission" date="2021-03" db="EMBL/GenBank/DDBJ databases">
        <authorList>
            <person name="Tagirdzhanova G."/>
        </authorList>
    </citation>
    <scope>NUCLEOTIDE SEQUENCE</scope>
</reference>
<dbReference type="Gene3D" id="1.10.10.60">
    <property type="entry name" value="Homeodomain-like"/>
    <property type="match status" value="1"/>
</dbReference>
<keyword evidence="2" id="KW-0238">DNA-binding</keyword>
<dbReference type="AlphaFoldDB" id="A0A8H3FVL7"/>
<evidence type="ECO:0000256" key="2">
    <source>
        <dbReference type="ARBA" id="ARBA00023125"/>
    </source>
</evidence>
<feature type="region of interest" description="Disordered" evidence="5">
    <location>
        <begin position="633"/>
        <end position="658"/>
    </location>
</feature>
<sequence>MDQEAATTGSIPPKTEDVDTSAQASGTGTPQAPISDNPLDAPNAPAPVVEESVLQEDEDMGETENAEKDETKEDEAAAEGPVATKSVMETAAQHLEDQTYSIILPSYSSWFDLHTINPLERKALPEFFNQRNRSKTELVYKEYRNFMINTYRLNPSEYLTVTACRRNLAGDVCAIMRVHAFLEQWGLINYQVDPATRPSANQPPQANHYRIVLDLPRGLQKFQPSVGPENMFGGPRPHVDTERLVNKGAEAEARTTELLHSRRGIYDDRGKLVKSTSAEQTTNGTDEPKSKVEELVRDPKEQIYCYSCGQDCTRAFYKRTGGEPPAGLPKEYNVCPTCFKEGRFSSRDTSGNFIKDGVEGYSRLDKNSSWTDLETLKLLEALQVEDDDWHKIAKHVQTRTAEECVQKFLQMEIEDKYIAQVDDETVTSNVLNYGRIPIDNTENPVMSVIGFLAGMTDPDITAAAANRAVDTMRAKLARSIGQEIKPRQRRDESGAKTEDSMEIDTTATTTEAADADEGPGSDFATLTIATAAARSAALASHEERQMTALVSSALNSELEKIELKLKQFSQFEALLYTERLETERQQQELFLDRLLFKRRVREVQEGLQKGSFNPQNLNGAGDKLAFESLLSGRAEEDGQPLGAKKNEEEDNVMPNMDEMKVYTI</sequence>
<evidence type="ECO:0000256" key="5">
    <source>
        <dbReference type="SAM" id="MobiDB-lite"/>
    </source>
</evidence>
<dbReference type="Pfam" id="PF04433">
    <property type="entry name" value="SWIRM"/>
    <property type="match status" value="1"/>
</dbReference>
<dbReference type="InterPro" id="IPR009057">
    <property type="entry name" value="Homeodomain-like_sf"/>
</dbReference>
<feature type="compositionally biased region" description="Polar residues" evidence="5">
    <location>
        <begin position="1"/>
        <end position="10"/>
    </location>
</feature>
<accession>A0A8H3FVL7</accession>
<name>A0A8H3FVL7_9LECA</name>
<dbReference type="Proteomes" id="UP000664169">
    <property type="component" value="Unassembled WGS sequence"/>
</dbReference>
<feature type="domain" description="Myb-like" evidence="6">
    <location>
        <begin position="366"/>
        <end position="412"/>
    </location>
</feature>
<feature type="compositionally biased region" description="Acidic residues" evidence="5">
    <location>
        <begin position="53"/>
        <end position="64"/>
    </location>
</feature>
<evidence type="ECO:0000256" key="4">
    <source>
        <dbReference type="ARBA" id="ARBA00023242"/>
    </source>
</evidence>
<evidence type="ECO:0000259" key="6">
    <source>
        <dbReference type="PROSITE" id="PS50090"/>
    </source>
</evidence>
<protein>
    <submittedName>
        <fullName evidence="9">Uncharacterized protein</fullName>
    </submittedName>
</protein>
<dbReference type="EMBL" id="CAJPDQ010000052">
    <property type="protein sequence ID" value="CAF9933056.1"/>
    <property type="molecule type" value="Genomic_DNA"/>
</dbReference>
<dbReference type="FunFam" id="1.10.10.10:FF:000020">
    <property type="entry name" value="SWI/SNF complex subunit SMARCC2 isoform c"/>
    <property type="match status" value="1"/>
</dbReference>
<keyword evidence="1" id="KW-0805">Transcription regulation</keyword>
<feature type="region of interest" description="Disordered" evidence="5">
    <location>
        <begin position="1"/>
        <end position="82"/>
    </location>
</feature>
<evidence type="ECO:0000259" key="8">
    <source>
        <dbReference type="PROSITE" id="PS51293"/>
    </source>
</evidence>
<dbReference type="PANTHER" id="PTHR12802:SF41">
    <property type="entry name" value="BRAHMA ASSOCIATED PROTEIN 155 KDA"/>
    <property type="match status" value="1"/>
</dbReference>
<keyword evidence="10" id="KW-1185">Reference proteome</keyword>
<dbReference type="Gene3D" id="1.10.10.10">
    <property type="entry name" value="Winged helix-like DNA-binding domain superfamily/Winged helix DNA-binding domain"/>
    <property type="match status" value="1"/>
</dbReference>
<feature type="region of interest" description="Disordered" evidence="5">
    <location>
        <begin position="479"/>
        <end position="521"/>
    </location>
</feature>
<dbReference type="GO" id="GO:0045893">
    <property type="term" value="P:positive regulation of DNA-templated transcription"/>
    <property type="evidence" value="ECO:0007669"/>
    <property type="project" value="TreeGrafter"/>
</dbReference>
<feature type="compositionally biased region" description="Basic and acidic residues" evidence="5">
    <location>
        <begin position="484"/>
        <end position="499"/>
    </location>
</feature>
<evidence type="ECO:0000256" key="1">
    <source>
        <dbReference type="ARBA" id="ARBA00023015"/>
    </source>
</evidence>
<dbReference type="InterPro" id="IPR017884">
    <property type="entry name" value="SANT_dom"/>
</dbReference>
<keyword evidence="3" id="KW-0804">Transcription</keyword>
<dbReference type="GO" id="GO:0042393">
    <property type="term" value="F:histone binding"/>
    <property type="evidence" value="ECO:0007669"/>
    <property type="project" value="TreeGrafter"/>
</dbReference>
<comment type="caution">
    <text evidence="9">The sequence shown here is derived from an EMBL/GenBank/DDBJ whole genome shotgun (WGS) entry which is preliminary data.</text>
</comment>
<feature type="domain" description="SWIRM" evidence="7">
    <location>
        <begin position="102"/>
        <end position="199"/>
    </location>
</feature>
<dbReference type="GO" id="GO:0006338">
    <property type="term" value="P:chromatin remodeling"/>
    <property type="evidence" value="ECO:0007669"/>
    <property type="project" value="UniProtKB-ARBA"/>
</dbReference>
<evidence type="ECO:0000259" key="7">
    <source>
        <dbReference type="PROSITE" id="PS50934"/>
    </source>
</evidence>
<dbReference type="InterPro" id="IPR032451">
    <property type="entry name" value="SMARCC_C"/>
</dbReference>
<proteinExistence type="predicted"/>
<dbReference type="PROSITE" id="PS50934">
    <property type="entry name" value="SWIRM"/>
    <property type="match status" value="1"/>
</dbReference>
<dbReference type="CDD" id="cd00167">
    <property type="entry name" value="SANT"/>
    <property type="match status" value="1"/>
</dbReference>
<dbReference type="SUPFAM" id="SSF46689">
    <property type="entry name" value="Homeodomain-like"/>
    <property type="match status" value="2"/>
</dbReference>
<dbReference type="GO" id="GO:0003677">
    <property type="term" value="F:DNA binding"/>
    <property type="evidence" value="ECO:0007669"/>
    <property type="project" value="UniProtKB-KW"/>
</dbReference>
<evidence type="ECO:0000313" key="9">
    <source>
        <dbReference type="EMBL" id="CAF9933056.1"/>
    </source>
</evidence>
<evidence type="ECO:0000256" key="3">
    <source>
        <dbReference type="ARBA" id="ARBA00023163"/>
    </source>
</evidence>
<feature type="domain" description="SANT" evidence="8">
    <location>
        <begin position="365"/>
        <end position="416"/>
    </location>
</feature>
<gene>
    <name evidence="9" type="ORF">GOMPHAMPRED_007136</name>
</gene>
<feature type="compositionally biased region" description="Basic and acidic residues" evidence="5">
    <location>
        <begin position="65"/>
        <end position="75"/>
    </location>
</feature>
<dbReference type="InterPro" id="IPR036388">
    <property type="entry name" value="WH-like_DNA-bd_sf"/>
</dbReference>
<dbReference type="OrthoDB" id="118550at2759"/>
<evidence type="ECO:0000313" key="10">
    <source>
        <dbReference type="Proteomes" id="UP000664169"/>
    </source>
</evidence>
<dbReference type="FunFam" id="1.10.10.60:FF:000014">
    <property type="entry name" value="SWI/SNF complex subunit SMARCC2 isoform C"/>
    <property type="match status" value="1"/>
</dbReference>
<dbReference type="GO" id="GO:0016514">
    <property type="term" value="C:SWI/SNF complex"/>
    <property type="evidence" value="ECO:0007669"/>
    <property type="project" value="TreeGrafter"/>
</dbReference>
<dbReference type="InterPro" id="IPR007526">
    <property type="entry name" value="SWIRM"/>
</dbReference>
<dbReference type="PROSITE" id="PS50090">
    <property type="entry name" value="MYB_LIKE"/>
    <property type="match status" value="1"/>
</dbReference>
<dbReference type="SMART" id="SM00717">
    <property type="entry name" value="SANT"/>
    <property type="match status" value="1"/>
</dbReference>
<dbReference type="PROSITE" id="PS51293">
    <property type="entry name" value="SANT"/>
    <property type="match status" value="1"/>
</dbReference>
<dbReference type="InterPro" id="IPR001005">
    <property type="entry name" value="SANT/Myb"/>
</dbReference>